<dbReference type="Proteomes" id="UP000194546">
    <property type="component" value="Unassembled WGS sequence"/>
</dbReference>
<comment type="caution">
    <text evidence="2">The sequence shown here is derived from an EMBL/GenBank/DDBJ whole genome shotgun (WGS) entry which is preliminary data.</text>
</comment>
<name>A0A242N1C3_CABSO</name>
<proteinExistence type="predicted"/>
<evidence type="ECO:0000313" key="3">
    <source>
        <dbReference type="Proteomes" id="UP000194546"/>
    </source>
</evidence>
<protein>
    <submittedName>
        <fullName evidence="2">Uncharacterized protein</fullName>
    </submittedName>
</protein>
<keyword evidence="1" id="KW-0812">Transmembrane</keyword>
<gene>
    <name evidence="2" type="ORF">PAMC26510_09215</name>
</gene>
<evidence type="ECO:0000256" key="1">
    <source>
        <dbReference type="SAM" id="Phobius"/>
    </source>
</evidence>
<feature type="transmembrane region" description="Helical" evidence="1">
    <location>
        <begin position="43"/>
        <end position="65"/>
    </location>
</feature>
<keyword evidence="1" id="KW-0472">Membrane</keyword>
<dbReference type="EMBL" id="NBTY01000053">
    <property type="protein sequence ID" value="OTP77362.1"/>
    <property type="molecule type" value="Genomic_DNA"/>
</dbReference>
<dbReference type="RefSeq" id="WP_062003120.1">
    <property type="nucleotide sequence ID" value="NZ_NBTY01000053.1"/>
</dbReference>
<dbReference type="AlphaFoldDB" id="A0A242N1C3"/>
<keyword evidence="1" id="KW-1133">Transmembrane helix</keyword>
<accession>A0A242N1C3</accession>
<feature type="transmembrane region" description="Helical" evidence="1">
    <location>
        <begin position="6"/>
        <end position="31"/>
    </location>
</feature>
<sequence length="69" mass="7044">MLKKLIQFLIGFGCVLACTGIGVLALGFLGVVNVERFAFGLSAGVRIVGSVAIAGCLLSAIGYGLKENI</sequence>
<reference evidence="2 3" key="1">
    <citation type="submission" date="2017-03" db="EMBL/GenBank/DDBJ databases">
        <title>Genome analysis of strain PAMC 26510.</title>
        <authorList>
            <person name="Oh H.-M."/>
            <person name="Yang J.-A."/>
        </authorList>
    </citation>
    <scope>NUCLEOTIDE SEQUENCE [LARGE SCALE GENOMIC DNA]</scope>
    <source>
        <strain evidence="2 3">PAMC 26510</strain>
    </source>
</reference>
<evidence type="ECO:0000313" key="2">
    <source>
        <dbReference type="EMBL" id="OTP77362.1"/>
    </source>
</evidence>
<organism evidence="2 3">
    <name type="scientific">Caballeronia sordidicola</name>
    <name type="common">Burkholderia sordidicola</name>
    <dbReference type="NCBI Taxonomy" id="196367"/>
    <lineage>
        <taxon>Bacteria</taxon>
        <taxon>Pseudomonadati</taxon>
        <taxon>Pseudomonadota</taxon>
        <taxon>Betaproteobacteria</taxon>
        <taxon>Burkholderiales</taxon>
        <taxon>Burkholderiaceae</taxon>
        <taxon>Caballeronia</taxon>
    </lineage>
</organism>